<keyword evidence="2" id="KW-1185">Reference proteome</keyword>
<comment type="caution">
    <text evidence="1">The sequence shown here is derived from an EMBL/GenBank/DDBJ whole genome shotgun (WGS) entry which is preliminary data.</text>
</comment>
<name>A0AAV7TYY1_PLEWA</name>
<proteinExistence type="predicted"/>
<dbReference type="Proteomes" id="UP001066276">
    <property type="component" value="Chromosome 3_2"/>
</dbReference>
<dbReference type="EMBL" id="JANPWB010000006">
    <property type="protein sequence ID" value="KAJ1181029.1"/>
    <property type="molecule type" value="Genomic_DNA"/>
</dbReference>
<evidence type="ECO:0000313" key="1">
    <source>
        <dbReference type="EMBL" id="KAJ1181029.1"/>
    </source>
</evidence>
<reference evidence="1" key="1">
    <citation type="journal article" date="2022" name="bioRxiv">
        <title>Sequencing and chromosome-scale assembly of the giantPleurodeles waltlgenome.</title>
        <authorList>
            <person name="Brown T."/>
            <person name="Elewa A."/>
            <person name="Iarovenko S."/>
            <person name="Subramanian E."/>
            <person name="Araus A.J."/>
            <person name="Petzold A."/>
            <person name="Susuki M."/>
            <person name="Suzuki K.-i.T."/>
            <person name="Hayashi T."/>
            <person name="Toyoda A."/>
            <person name="Oliveira C."/>
            <person name="Osipova E."/>
            <person name="Leigh N.D."/>
            <person name="Simon A."/>
            <person name="Yun M.H."/>
        </authorList>
    </citation>
    <scope>NUCLEOTIDE SEQUENCE</scope>
    <source>
        <strain evidence="1">20211129_DDA</strain>
        <tissue evidence="1">Liver</tissue>
    </source>
</reference>
<organism evidence="1 2">
    <name type="scientific">Pleurodeles waltl</name>
    <name type="common">Iberian ribbed newt</name>
    <dbReference type="NCBI Taxonomy" id="8319"/>
    <lineage>
        <taxon>Eukaryota</taxon>
        <taxon>Metazoa</taxon>
        <taxon>Chordata</taxon>
        <taxon>Craniata</taxon>
        <taxon>Vertebrata</taxon>
        <taxon>Euteleostomi</taxon>
        <taxon>Amphibia</taxon>
        <taxon>Batrachia</taxon>
        <taxon>Caudata</taxon>
        <taxon>Salamandroidea</taxon>
        <taxon>Salamandridae</taxon>
        <taxon>Pleurodelinae</taxon>
        <taxon>Pleurodeles</taxon>
    </lineage>
</organism>
<dbReference type="PANTHER" id="PTHR11505">
    <property type="entry name" value="L1 TRANSPOSABLE ELEMENT-RELATED"/>
    <property type="match status" value="1"/>
</dbReference>
<protein>
    <recommendedName>
        <fullName evidence="3">L1 transposable element RRM domain-containing protein</fullName>
    </recommendedName>
</protein>
<dbReference type="InterPro" id="IPR004244">
    <property type="entry name" value="Transposase_22"/>
</dbReference>
<sequence>MQVANSFGVEPQRPTLPHIMVKPKIQGPQQSNKMDNYAITKQTPNSSGQGSTGVGPAEPSLGAIMAAISDLKSILEPKLDTVALDVSLLCTDLQRMADMMSMAESDIQTLWLTSKSVEEQVQTLTAQLATMAARLEDQEGHTRRNNIRVVGVLEGAEGASVNLFLEDLILKTLCPKRLSNFLSAERAHRVPILPLRLGAPPRTITARIFNHRDRDAILQAARTHSDLHYKKAVIRFFPDYILQIQKQRRSFVEVKVLRSKELKYMMLFPVKF</sequence>
<dbReference type="AlphaFoldDB" id="A0AAV7TYY1"/>
<evidence type="ECO:0008006" key="3">
    <source>
        <dbReference type="Google" id="ProtNLM"/>
    </source>
</evidence>
<accession>A0AAV7TYY1</accession>
<dbReference type="Gene3D" id="3.30.70.1820">
    <property type="entry name" value="L1 transposable element, RRM domain"/>
    <property type="match status" value="1"/>
</dbReference>
<evidence type="ECO:0000313" key="2">
    <source>
        <dbReference type="Proteomes" id="UP001066276"/>
    </source>
</evidence>
<gene>
    <name evidence="1" type="ORF">NDU88_006240</name>
</gene>